<dbReference type="GeneID" id="66062661"/>
<dbReference type="Proteomes" id="UP000027002">
    <property type="component" value="Chromosome 2"/>
</dbReference>
<protein>
    <submittedName>
        <fullName evidence="1">Uncharacterized protein</fullName>
    </submittedName>
</protein>
<proteinExistence type="predicted"/>
<dbReference type="AlphaFoldDB" id="A0A8E5MFC6"/>
<dbReference type="KEGG" id="uvi:66062661"/>
<dbReference type="EMBL" id="CP072754">
    <property type="protein sequence ID" value="QUC17642.1"/>
    <property type="molecule type" value="Genomic_DNA"/>
</dbReference>
<dbReference type="RefSeq" id="XP_042995315.1">
    <property type="nucleotide sequence ID" value="XM_043139381.1"/>
</dbReference>
<name>A0A8E5MFC6_USTVR</name>
<reference evidence="1" key="1">
    <citation type="submission" date="2020-03" db="EMBL/GenBank/DDBJ databases">
        <title>A mixture of massive structural variations and highly conserved coding sequences in Ustilaginoidea virens genome.</title>
        <authorList>
            <person name="Zhang K."/>
            <person name="Zhao Z."/>
            <person name="Zhang Z."/>
            <person name="Li Y."/>
            <person name="Hsiang T."/>
            <person name="Sun W."/>
        </authorList>
    </citation>
    <scope>NUCLEOTIDE SEQUENCE</scope>
    <source>
        <strain evidence="1">UV-8b</strain>
    </source>
</reference>
<sequence>MSGAHKPPLTSSSTWHLNVQPSAAYSVLRSSCSVLGVAMYNVHASSPRTLGIPPPADKTTTLSPRLTPSAFQQTKCSAVASRQAP</sequence>
<evidence type="ECO:0000313" key="1">
    <source>
        <dbReference type="EMBL" id="QUC17642.1"/>
    </source>
</evidence>
<accession>A0A8E5MFC6</accession>
<organism evidence="1 2">
    <name type="scientific">Ustilaginoidea virens</name>
    <name type="common">Rice false smut fungus</name>
    <name type="synonym">Villosiclava virens</name>
    <dbReference type="NCBI Taxonomy" id="1159556"/>
    <lineage>
        <taxon>Eukaryota</taxon>
        <taxon>Fungi</taxon>
        <taxon>Dikarya</taxon>
        <taxon>Ascomycota</taxon>
        <taxon>Pezizomycotina</taxon>
        <taxon>Sordariomycetes</taxon>
        <taxon>Hypocreomycetidae</taxon>
        <taxon>Hypocreales</taxon>
        <taxon>Clavicipitaceae</taxon>
        <taxon>Ustilaginoidea</taxon>
    </lineage>
</organism>
<evidence type="ECO:0000313" key="2">
    <source>
        <dbReference type="Proteomes" id="UP000027002"/>
    </source>
</evidence>
<keyword evidence="2" id="KW-1185">Reference proteome</keyword>
<gene>
    <name evidence="1" type="ORF">UV8b_01883</name>
</gene>